<dbReference type="InParanoid" id="B7PDG0"/>
<reference evidence="1 3" key="1">
    <citation type="submission" date="2008-03" db="EMBL/GenBank/DDBJ databases">
        <title>Annotation of Ixodes scapularis.</title>
        <authorList>
            <consortium name="Ixodes scapularis Genome Project Consortium"/>
            <person name="Caler E."/>
            <person name="Hannick L.I."/>
            <person name="Bidwell S."/>
            <person name="Joardar V."/>
            <person name="Thiagarajan M."/>
            <person name="Amedeo P."/>
            <person name="Galinsky K.J."/>
            <person name="Schobel S."/>
            <person name="Inman J."/>
            <person name="Hostetler J."/>
            <person name="Miller J."/>
            <person name="Hammond M."/>
            <person name="Megy K."/>
            <person name="Lawson D."/>
            <person name="Kodira C."/>
            <person name="Sutton G."/>
            <person name="Meyer J."/>
            <person name="Hill C.A."/>
            <person name="Birren B."/>
            <person name="Nene V."/>
            <person name="Collins F."/>
            <person name="Alarcon-Chaidez F."/>
            <person name="Wikel S."/>
            <person name="Strausberg R."/>
        </authorList>
    </citation>
    <scope>NUCLEOTIDE SEQUENCE [LARGE SCALE GENOMIC DNA]</scope>
    <source>
        <strain evidence="3">Wikel</strain>
        <strain evidence="1">Wikel colony</strain>
    </source>
</reference>
<dbReference type="VEuPathDB" id="VectorBase:ISCI016924"/>
<reference evidence="2" key="2">
    <citation type="submission" date="2020-05" db="UniProtKB">
        <authorList>
            <consortium name="EnsemblMetazoa"/>
        </authorList>
    </citation>
    <scope>IDENTIFICATION</scope>
    <source>
        <strain evidence="2">wikel</strain>
    </source>
</reference>
<protein>
    <submittedName>
        <fullName evidence="1 2">Uncharacterized protein</fullName>
    </submittedName>
</protein>
<evidence type="ECO:0000313" key="2">
    <source>
        <dbReference type="EnsemblMetazoa" id="ISCW016924-PA"/>
    </source>
</evidence>
<evidence type="ECO:0000313" key="3">
    <source>
        <dbReference type="Proteomes" id="UP000001555"/>
    </source>
</evidence>
<organism>
    <name type="scientific">Ixodes scapularis</name>
    <name type="common">Black-legged tick</name>
    <name type="synonym">Deer tick</name>
    <dbReference type="NCBI Taxonomy" id="6945"/>
    <lineage>
        <taxon>Eukaryota</taxon>
        <taxon>Metazoa</taxon>
        <taxon>Ecdysozoa</taxon>
        <taxon>Arthropoda</taxon>
        <taxon>Chelicerata</taxon>
        <taxon>Arachnida</taxon>
        <taxon>Acari</taxon>
        <taxon>Parasitiformes</taxon>
        <taxon>Ixodida</taxon>
        <taxon>Ixodoidea</taxon>
        <taxon>Ixodidae</taxon>
        <taxon>Ixodinae</taxon>
        <taxon>Ixodes</taxon>
    </lineage>
</organism>
<evidence type="ECO:0000313" key="1">
    <source>
        <dbReference type="EMBL" id="EEC04632.1"/>
    </source>
</evidence>
<dbReference type="EnsemblMetazoa" id="ISCW016924-RA">
    <property type="protein sequence ID" value="ISCW016924-PA"/>
    <property type="gene ID" value="ISCW016924"/>
</dbReference>
<dbReference type="EMBL" id="DS689861">
    <property type="protein sequence ID" value="EEC04632.1"/>
    <property type="molecule type" value="Genomic_DNA"/>
</dbReference>
<name>B7PDG0_IXOSC</name>
<dbReference type="HOGENOM" id="CLU_2690577_0_0_1"/>
<dbReference type="EMBL" id="ABJB010794381">
    <property type="status" value="NOT_ANNOTATED_CDS"/>
    <property type="molecule type" value="Genomic_DNA"/>
</dbReference>
<accession>B7PDG0</accession>
<dbReference type="PaxDb" id="6945-B7PDG0"/>
<proteinExistence type="predicted"/>
<gene>
    <name evidence="1" type="ORF">IscW_ISCW016924</name>
</gene>
<keyword evidence="3" id="KW-1185">Reference proteome</keyword>
<dbReference type="Proteomes" id="UP000001555">
    <property type="component" value="Unassembled WGS sequence"/>
</dbReference>
<dbReference type="AlphaFoldDB" id="B7PDG0"/>
<sequence>MPCTQGRPAQAPALLDDTGDEDVADAMTGGAGGIRVSGTASGLGATGTVPVVGMSGTPDAAASVRDEQRFANEC</sequence>
<dbReference type="VEuPathDB" id="VectorBase:ISCW016924"/>